<sequence>MKYLGKIFGNTTATYKFFWFVSLLQIHAKQKDLRISLWDMAIRMVANAWYPIHYFRLSFGKTDSLFAIVMTLQQETGIPIDASMDKVIDELTGRLDMPVIQRHLKILLNNVPYRFLHPWIRTSDDKEMVLRSQQWENGCLYALYKEGTGSYLVLNPEWDSYLHQHYGILIDFAYWNLTQFLQVRNPNVPAISSKLIRPERRNSLSNQHRYWDAVLSTGLSLSCIYTNVPLTRGQYALDHFIPWSFVSHDLLWNLVPANGSVNSSKSDKLPNLQIYLPKLASLHHRALGAYLKLGKSGKVVEDFLSLGYTASELMAMDDPHFLEVYERTFTPLNQIALNMGFETWIQ</sequence>
<dbReference type="CDD" id="cd00085">
    <property type="entry name" value="HNHc"/>
    <property type="match status" value="1"/>
</dbReference>
<feature type="domain" description="HNH nuclease" evidence="1">
    <location>
        <begin position="224"/>
        <end position="270"/>
    </location>
</feature>
<dbReference type="Pfam" id="PF13395">
    <property type="entry name" value="HNH_4"/>
    <property type="match status" value="1"/>
</dbReference>
<name>J9G2G7_9ZZZZ</name>
<protein>
    <recommendedName>
        <fullName evidence="1">HNH nuclease domain-containing protein</fullName>
    </recommendedName>
</protein>
<proteinExistence type="predicted"/>
<comment type="caution">
    <text evidence="2">The sequence shown here is derived from an EMBL/GenBank/DDBJ whole genome shotgun (WGS) entry which is preliminary data.</text>
</comment>
<dbReference type="Gene3D" id="1.10.30.50">
    <property type="match status" value="1"/>
</dbReference>
<evidence type="ECO:0000313" key="2">
    <source>
        <dbReference type="EMBL" id="EJX01422.1"/>
    </source>
</evidence>
<accession>J9G2G7</accession>
<dbReference type="AlphaFoldDB" id="J9G2G7"/>
<evidence type="ECO:0000259" key="1">
    <source>
        <dbReference type="Pfam" id="PF13395"/>
    </source>
</evidence>
<reference evidence="2" key="1">
    <citation type="journal article" date="2012" name="PLoS ONE">
        <title>Gene sets for utilization of primary and secondary nutrition supplies in the distal gut of endangered iberian lynx.</title>
        <authorList>
            <person name="Alcaide M."/>
            <person name="Messina E."/>
            <person name="Richter M."/>
            <person name="Bargiela R."/>
            <person name="Peplies J."/>
            <person name="Huws S.A."/>
            <person name="Newbold C.J."/>
            <person name="Golyshin P.N."/>
            <person name="Simon M.A."/>
            <person name="Lopez G."/>
            <person name="Yakimov M.M."/>
            <person name="Ferrer M."/>
        </authorList>
    </citation>
    <scope>NUCLEOTIDE SEQUENCE</scope>
</reference>
<dbReference type="InterPro" id="IPR003615">
    <property type="entry name" value="HNH_nuc"/>
</dbReference>
<gene>
    <name evidence="2" type="ORF">EVA_10467</name>
</gene>
<organism evidence="2">
    <name type="scientific">gut metagenome</name>
    <dbReference type="NCBI Taxonomy" id="749906"/>
    <lineage>
        <taxon>unclassified sequences</taxon>
        <taxon>metagenomes</taxon>
        <taxon>organismal metagenomes</taxon>
    </lineage>
</organism>
<dbReference type="EMBL" id="AMCI01002964">
    <property type="protein sequence ID" value="EJX01422.1"/>
    <property type="molecule type" value="Genomic_DNA"/>
</dbReference>